<accession>A0AAE9FJU4</accession>
<organism evidence="1 2">
    <name type="scientific">Caenorhabditis briggsae</name>
    <dbReference type="NCBI Taxonomy" id="6238"/>
    <lineage>
        <taxon>Eukaryota</taxon>
        <taxon>Metazoa</taxon>
        <taxon>Ecdysozoa</taxon>
        <taxon>Nematoda</taxon>
        <taxon>Chromadorea</taxon>
        <taxon>Rhabditida</taxon>
        <taxon>Rhabditina</taxon>
        <taxon>Rhabditomorpha</taxon>
        <taxon>Rhabditoidea</taxon>
        <taxon>Rhabditidae</taxon>
        <taxon>Peloderinae</taxon>
        <taxon>Caenorhabditis</taxon>
    </lineage>
</organism>
<evidence type="ECO:0000313" key="2">
    <source>
        <dbReference type="Proteomes" id="UP000829354"/>
    </source>
</evidence>
<dbReference type="EMBL" id="CP092625">
    <property type="protein sequence ID" value="UMM42962.1"/>
    <property type="molecule type" value="Genomic_DNA"/>
</dbReference>
<sequence>MSLLSETLEDAWIHSSAIIDCVRLETTATIQCQTDQGLLKKVIEIRGQIDENKPSRIKNIEVNDVNYCIIPEKWHPDFDTIEEAELFVQDEFGNMCLSFLTRRFGAMKNITILMEAIITCQSGHKFKMKFNSGFFFASLTTGIVDSGHGLFERNRRRMMGEETSRTMTMTWQPNSVYIESQWKWLYSDNITTHAVVIELQKQENANIILDHFEGRRYRKNEGGAIRVEKYFLFPELEKYYEHKINLLDCPSGSAQVIDLVREHGFELICTSKSTKTISAFTCGTTGFQRIGFFVEMDPEIMIVSGPIEPQDACVVPSHNNNKTAEQYRPFNNEMQYFINSMIKKFPRTFEFVKMKKGKVTTNIHEYHICVGTRKIVAEMRVTEMCILEFSAVGRPFVIQVNNEEDIWHYTLQLFMFLQGRVKANYVEMSLDRTVLKRVCQLLAYEKVRNCNLLAMNFVEGNVSYHPAELLFLLQNLRGLRTYVHEPNLPPPVFTESEIRNVALMTVPVNITLADVLLANTSYFEIAHCLEFDTSILCRVAQYWINTTTVLPWKVVKCHDSFESYETLPGLPYDAGRRPTIYTYTNPNTKIYEQFDTQHGKDLMRKDGLIATIFKHHPNESVSIGIFVVWNVADIMVYRTSL</sequence>
<dbReference type="Proteomes" id="UP000829354">
    <property type="component" value="Chromosome X"/>
</dbReference>
<gene>
    <name evidence="1" type="ORF">L5515_018599</name>
</gene>
<evidence type="ECO:0000313" key="1">
    <source>
        <dbReference type="EMBL" id="UMM42962.1"/>
    </source>
</evidence>
<keyword evidence="2" id="KW-1185">Reference proteome</keyword>
<reference evidence="1 2" key="1">
    <citation type="submission" date="2022-04" db="EMBL/GenBank/DDBJ databases">
        <title>Chromosome-level reference genomes for two strains of Caenorhabditis briggsae: an improved platform for comparative genomics.</title>
        <authorList>
            <person name="Stevens L."/>
            <person name="Andersen E."/>
        </authorList>
    </citation>
    <scope>NUCLEOTIDE SEQUENCE [LARGE SCALE GENOMIC DNA]</scope>
    <source>
        <strain evidence="1">VX34</strain>
        <tissue evidence="1">Whole-organism</tissue>
    </source>
</reference>
<dbReference type="AlphaFoldDB" id="A0AAE9FJU4"/>
<protein>
    <submittedName>
        <fullName evidence="1">Uncharacterized protein</fullName>
    </submittedName>
</protein>
<name>A0AAE9FJU4_CAEBR</name>
<proteinExistence type="predicted"/>